<dbReference type="Proteomes" id="UP001174936">
    <property type="component" value="Unassembled WGS sequence"/>
</dbReference>
<dbReference type="InterPro" id="IPR019999">
    <property type="entry name" value="Anth_synth_I-like"/>
</dbReference>
<dbReference type="InterPro" id="IPR006805">
    <property type="entry name" value="Anth_synth_I_N"/>
</dbReference>
<proteinExistence type="inferred from homology"/>
<evidence type="ECO:0000256" key="9">
    <source>
        <dbReference type="ARBA" id="ARBA00031904"/>
    </source>
</evidence>
<dbReference type="GO" id="GO:0005737">
    <property type="term" value="C:cytoplasm"/>
    <property type="evidence" value="ECO:0007669"/>
    <property type="project" value="TreeGrafter"/>
</dbReference>
<feature type="domain" description="Glutamine amidotransferase" evidence="10">
    <location>
        <begin position="14"/>
        <end position="216"/>
    </location>
</feature>
<dbReference type="AlphaFoldDB" id="A0AA39YLS2"/>
<dbReference type="EC" id="2.6.1.85" evidence="4"/>
<feature type="domain" description="Anthranilate synthase component I N-terminal" evidence="12">
    <location>
        <begin position="289"/>
        <end position="439"/>
    </location>
</feature>
<dbReference type="GO" id="GO:0000162">
    <property type="term" value="P:L-tryptophan biosynthetic process"/>
    <property type="evidence" value="ECO:0007669"/>
    <property type="project" value="TreeGrafter"/>
</dbReference>
<reference evidence="13" key="1">
    <citation type="submission" date="2023-06" db="EMBL/GenBank/DDBJ databases">
        <title>Genome-scale phylogeny and comparative genomics of the fungal order Sordariales.</title>
        <authorList>
            <consortium name="Lawrence Berkeley National Laboratory"/>
            <person name="Hensen N."/>
            <person name="Bonometti L."/>
            <person name="Westerberg I."/>
            <person name="Brannstrom I.O."/>
            <person name="Guillou S."/>
            <person name="Cros-Aarteil S."/>
            <person name="Calhoun S."/>
            <person name="Haridas S."/>
            <person name="Kuo A."/>
            <person name="Mondo S."/>
            <person name="Pangilinan J."/>
            <person name="Riley R."/>
            <person name="Labutti K."/>
            <person name="Andreopoulos B."/>
            <person name="Lipzen A."/>
            <person name="Chen C."/>
            <person name="Yanf M."/>
            <person name="Daum C."/>
            <person name="Ng V."/>
            <person name="Clum A."/>
            <person name="Steindorff A."/>
            <person name="Ohm R."/>
            <person name="Martin F."/>
            <person name="Silar P."/>
            <person name="Natvig D."/>
            <person name="Lalanne C."/>
            <person name="Gautier V."/>
            <person name="Ament-Velasquez S.L."/>
            <person name="Kruys A."/>
            <person name="Hutchinson M.I."/>
            <person name="Powell A.J."/>
            <person name="Barry K."/>
            <person name="Miller A.N."/>
            <person name="Grigoriev I.V."/>
            <person name="Debuchy R."/>
            <person name="Gladieux P."/>
            <person name="Thoren M.H."/>
            <person name="Johannesson H."/>
        </authorList>
    </citation>
    <scope>NUCLEOTIDE SEQUENCE</scope>
    <source>
        <strain evidence="13">SMH2532-1</strain>
    </source>
</reference>
<dbReference type="NCBIfam" id="TIGR00566">
    <property type="entry name" value="trpG_papA"/>
    <property type="match status" value="1"/>
</dbReference>
<dbReference type="PRINTS" id="PR00099">
    <property type="entry name" value="CPSGATASE"/>
</dbReference>
<dbReference type="Pfam" id="PF04715">
    <property type="entry name" value="Anth_synt_I_N"/>
    <property type="match status" value="1"/>
</dbReference>
<dbReference type="InterPro" id="IPR017926">
    <property type="entry name" value="GATASE"/>
</dbReference>
<dbReference type="GO" id="GO:0008153">
    <property type="term" value="P:4-aminobenzoate biosynthetic process"/>
    <property type="evidence" value="ECO:0007669"/>
    <property type="project" value="TreeGrafter"/>
</dbReference>
<comment type="pathway">
    <text evidence="2">Cofactor biosynthesis; tetrahydrofolate biosynthesis; 4-aminobenzoate from chorismate: step 1/2.</text>
</comment>
<evidence type="ECO:0000256" key="5">
    <source>
        <dbReference type="ARBA" id="ARBA00022679"/>
    </source>
</evidence>
<evidence type="ECO:0000259" key="10">
    <source>
        <dbReference type="Pfam" id="PF00117"/>
    </source>
</evidence>
<dbReference type="InterPro" id="IPR010117">
    <property type="entry name" value="PabB_fungal"/>
</dbReference>
<evidence type="ECO:0000256" key="7">
    <source>
        <dbReference type="ARBA" id="ARBA00022962"/>
    </source>
</evidence>
<dbReference type="PANTHER" id="PTHR11236">
    <property type="entry name" value="AMINOBENZOATE/ANTHRANILATE SYNTHASE"/>
    <property type="match status" value="1"/>
</dbReference>
<evidence type="ECO:0000313" key="13">
    <source>
        <dbReference type="EMBL" id="KAK0654929.1"/>
    </source>
</evidence>
<dbReference type="Pfam" id="PF00425">
    <property type="entry name" value="Chorismate_bind"/>
    <property type="match status" value="1"/>
</dbReference>
<evidence type="ECO:0000259" key="11">
    <source>
        <dbReference type="Pfam" id="PF00425"/>
    </source>
</evidence>
<dbReference type="EMBL" id="JAULSV010000001">
    <property type="protein sequence ID" value="KAK0654929.1"/>
    <property type="molecule type" value="Genomic_DNA"/>
</dbReference>
<dbReference type="NCBIfam" id="TIGR01823">
    <property type="entry name" value="PabB-fungal"/>
    <property type="match status" value="1"/>
</dbReference>
<feature type="domain" description="Chorismate-utilising enzyme C-terminal" evidence="11">
    <location>
        <begin position="486"/>
        <end position="757"/>
    </location>
</feature>
<dbReference type="Pfam" id="PF00117">
    <property type="entry name" value="GATase"/>
    <property type="match status" value="1"/>
</dbReference>
<evidence type="ECO:0000256" key="4">
    <source>
        <dbReference type="ARBA" id="ARBA00013139"/>
    </source>
</evidence>
<gene>
    <name evidence="13" type="ORF">B0T16DRAFT_486627</name>
</gene>
<accession>A0AA39YLS2</accession>
<dbReference type="InterPro" id="IPR006221">
    <property type="entry name" value="TrpG/PapA_dom"/>
</dbReference>
<name>A0AA39YLS2_9PEZI</name>
<sequence length="772" mass="83451">MGSLQTEEGPRVLYIDAFDSFANNITGLLEQRLGAQVTLVHTDNATIDRNFLEVLGAVDGVVVGPGPGHPANPKDVGFINKLWALEDSHLLPVLGICLGFQSLCLAHGAEVVRLQRPRHGIVTKISHRREGIFSGLVGLEATQYHSLHADIGGVVDGDAVSWEPTSRCPALRPLAWDEGDVLNGPILMSAQHTSKPFTGVQFHPESICTTAAGAELITNWWAEARDWLFRQGRSASKVSISRWLPLTGNGENSSAGTCGVSHLAQELRAIVGPGDVALCWERYSAPRHLTPTALLDALGYHGEEVIVLDSQGNGAGRYDILGLVVPEKTMKVTYSVSDRTLRYGSGAGRKCSQRLESIDEIWPMLQESLDLHAPCNETDENTLPQDIPFWGGFLGYISYEAGLETIDVEPHTSSRVPDINFAFVHRSIVFDRATSQVYVQSLLPQDMDWVLATGNTIATAQGASPPPDSCHMSSLLAEATTKRPSAESYRSKIRECQKYLHSGDSYELCLTDSSTIALPSNSDPWSWYLDLRKRNPAPHGAYMHLSGVHVLSSSPERFLRWTREGVCEFRPIKGTVKKGSGAKQVTRAEAEAILWTDKEKAENLMIVDLIRHDLAGAVGAANVWVSQLMKVEEFATVWHLVSVIQGKLGGAGGKNKGASGIDVLKRSLPPGSMTGAPKKRSCEMLSRIEGGPRGVYSGVLGYLDVGGGGDFSVIIRTAVRSAEEAGTGKGEIWRVGAGGAITVQSDEEGEFLEMETKASSVLDALFGDVKKA</sequence>
<evidence type="ECO:0000256" key="3">
    <source>
        <dbReference type="ARBA" id="ARBA00005970"/>
    </source>
</evidence>
<dbReference type="SUPFAM" id="SSF56322">
    <property type="entry name" value="ADC synthase"/>
    <property type="match status" value="1"/>
</dbReference>
<dbReference type="InterPro" id="IPR005801">
    <property type="entry name" value="ADC_synthase"/>
</dbReference>
<evidence type="ECO:0000256" key="2">
    <source>
        <dbReference type="ARBA" id="ARBA00005009"/>
    </source>
</evidence>
<evidence type="ECO:0000256" key="1">
    <source>
        <dbReference type="ARBA" id="ARBA00001000"/>
    </source>
</evidence>
<dbReference type="PRINTS" id="PR00096">
    <property type="entry name" value="GATASE"/>
</dbReference>
<protein>
    <recommendedName>
        <fullName evidence="4">aminodeoxychorismate synthase</fullName>
        <ecNumber evidence="4">2.6.1.85</ecNumber>
    </recommendedName>
    <alternativeName>
        <fullName evidence="8">Para-aminobenzoate synthase</fullName>
    </alternativeName>
    <alternativeName>
        <fullName evidence="9">p-aminobenzoic acid synthase</fullName>
    </alternativeName>
</protein>
<dbReference type="SUPFAM" id="SSF52317">
    <property type="entry name" value="Class I glutamine amidotransferase-like"/>
    <property type="match status" value="1"/>
</dbReference>
<evidence type="ECO:0000256" key="6">
    <source>
        <dbReference type="ARBA" id="ARBA00022909"/>
    </source>
</evidence>
<evidence type="ECO:0000259" key="12">
    <source>
        <dbReference type="Pfam" id="PF04715"/>
    </source>
</evidence>
<dbReference type="Gene3D" id="3.60.120.10">
    <property type="entry name" value="Anthranilate synthase"/>
    <property type="match status" value="1"/>
</dbReference>
<dbReference type="PROSITE" id="PS51273">
    <property type="entry name" value="GATASE_TYPE_1"/>
    <property type="match status" value="1"/>
</dbReference>
<dbReference type="GO" id="GO:0046820">
    <property type="term" value="F:4-amino-4-deoxychorismate synthase activity"/>
    <property type="evidence" value="ECO:0007669"/>
    <property type="project" value="UniProtKB-EC"/>
</dbReference>
<comment type="catalytic activity">
    <reaction evidence="1">
        <text>chorismate + L-glutamine = 4-amino-4-deoxychorismate + L-glutamate</text>
        <dbReference type="Rhea" id="RHEA:11672"/>
        <dbReference type="ChEBI" id="CHEBI:29748"/>
        <dbReference type="ChEBI" id="CHEBI:29985"/>
        <dbReference type="ChEBI" id="CHEBI:58359"/>
        <dbReference type="ChEBI" id="CHEBI:58406"/>
        <dbReference type="EC" id="2.6.1.85"/>
    </reaction>
</comment>
<dbReference type="PANTHER" id="PTHR11236:SF18">
    <property type="entry name" value="AMINODEOXYCHORISMATE SYNTHASE"/>
    <property type="match status" value="1"/>
</dbReference>
<dbReference type="InterPro" id="IPR029062">
    <property type="entry name" value="Class_I_gatase-like"/>
</dbReference>
<organism evidence="13 14">
    <name type="scientific">Cercophora newfieldiana</name>
    <dbReference type="NCBI Taxonomy" id="92897"/>
    <lineage>
        <taxon>Eukaryota</taxon>
        <taxon>Fungi</taxon>
        <taxon>Dikarya</taxon>
        <taxon>Ascomycota</taxon>
        <taxon>Pezizomycotina</taxon>
        <taxon>Sordariomycetes</taxon>
        <taxon>Sordariomycetidae</taxon>
        <taxon>Sordariales</taxon>
        <taxon>Lasiosphaeriaceae</taxon>
        <taxon>Cercophora</taxon>
    </lineage>
</organism>
<comment type="similarity">
    <text evidence="3">In the C-terminal section; belongs to the anthranilate synthase component I family.</text>
</comment>
<dbReference type="GO" id="GO:0046656">
    <property type="term" value="P:folic acid biosynthetic process"/>
    <property type="evidence" value="ECO:0007669"/>
    <property type="project" value="UniProtKB-KW"/>
</dbReference>
<dbReference type="InterPro" id="IPR015890">
    <property type="entry name" value="Chorismate_C"/>
</dbReference>
<comment type="caution">
    <text evidence="13">The sequence shown here is derived from an EMBL/GenBank/DDBJ whole genome shotgun (WGS) entry which is preliminary data.</text>
</comment>
<evidence type="ECO:0000256" key="8">
    <source>
        <dbReference type="ARBA" id="ARBA00031329"/>
    </source>
</evidence>
<keyword evidence="7" id="KW-0315">Glutamine amidotransferase</keyword>
<evidence type="ECO:0000313" key="14">
    <source>
        <dbReference type="Proteomes" id="UP001174936"/>
    </source>
</evidence>
<dbReference type="Gene3D" id="3.40.50.880">
    <property type="match status" value="1"/>
</dbReference>
<keyword evidence="5" id="KW-0808">Transferase</keyword>
<dbReference type="CDD" id="cd01743">
    <property type="entry name" value="GATase1_Anthranilate_Synthase"/>
    <property type="match status" value="1"/>
</dbReference>
<keyword evidence="14" id="KW-1185">Reference proteome</keyword>
<dbReference type="PRINTS" id="PR00097">
    <property type="entry name" value="ANTSNTHASEII"/>
</dbReference>
<keyword evidence="6" id="KW-0289">Folate biosynthesis</keyword>